<evidence type="ECO:0000256" key="3">
    <source>
        <dbReference type="PIRSR" id="PIRSR005384-1"/>
    </source>
</evidence>
<dbReference type="Pfam" id="PF02502">
    <property type="entry name" value="LacAB_rpiB"/>
    <property type="match status" value="1"/>
</dbReference>
<protein>
    <submittedName>
        <fullName evidence="5">Ribose 5-phosphate isomerase B</fullName>
    </submittedName>
</protein>
<dbReference type="Proteomes" id="UP000199182">
    <property type="component" value="Unassembled WGS sequence"/>
</dbReference>
<evidence type="ECO:0000313" key="5">
    <source>
        <dbReference type="EMBL" id="SDN13480.1"/>
    </source>
</evidence>
<evidence type="ECO:0000256" key="2">
    <source>
        <dbReference type="ARBA" id="ARBA00023235"/>
    </source>
</evidence>
<proteinExistence type="inferred from homology"/>
<dbReference type="PANTHER" id="PTHR43732:SF1">
    <property type="entry name" value="RIBOSE 5-PHOSPHATE ISOMERASE"/>
    <property type="match status" value="1"/>
</dbReference>
<reference evidence="5 6" key="1">
    <citation type="submission" date="2016-10" db="EMBL/GenBank/DDBJ databases">
        <authorList>
            <person name="de Groot N.N."/>
        </authorList>
    </citation>
    <scope>NUCLEOTIDE SEQUENCE [LARGE SCALE GENOMIC DNA]</scope>
    <source>
        <strain evidence="5 6">CGMCC 1.5012</strain>
    </source>
</reference>
<dbReference type="STRING" id="258515.SAMN05192585_1125"/>
<dbReference type="OrthoDB" id="1778624at2"/>
<accession>A0A1G9YWD6</accession>
<keyword evidence="6" id="KW-1185">Reference proteome</keyword>
<dbReference type="InterPro" id="IPR004785">
    <property type="entry name" value="RpiB"/>
</dbReference>
<evidence type="ECO:0000256" key="4">
    <source>
        <dbReference type="PIRSR" id="PIRSR005384-2"/>
    </source>
</evidence>
<dbReference type="InterPro" id="IPR036569">
    <property type="entry name" value="RpiB_LacA_LacB_sf"/>
</dbReference>
<dbReference type="PANTHER" id="PTHR43732">
    <property type="entry name" value="RIBOSE 5-PHOSPHATE ISOMERASE-RELATED"/>
    <property type="match status" value="1"/>
</dbReference>
<feature type="binding site" evidence="4">
    <location>
        <begin position="63"/>
        <end position="67"/>
    </location>
    <ligand>
        <name>D-ribulose 5-phosphate</name>
        <dbReference type="ChEBI" id="CHEBI:58121"/>
    </ligand>
</feature>
<dbReference type="InterPro" id="IPR051812">
    <property type="entry name" value="SPI_LacAB/RpiB"/>
</dbReference>
<feature type="binding site" evidence="4">
    <location>
        <begin position="9"/>
        <end position="10"/>
    </location>
    <ligand>
        <name>D-ribulose 5-phosphate</name>
        <dbReference type="ChEBI" id="CHEBI:58121"/>
    </ligand>
</feature>
<dbReference type="Gene3D" id="3.40.1400.10">
    <property type="entry name" value="Sugar-phosphate isomerase, RpiB/LacA/LacB"/>
    <property type="match status" value="1"/>
</dbReference>
<dbReference type="NCBIfam" id="TIGR01120">
    <property type="entry name" value="rpiB"/>
    <property type="match status" value="1"/>
</dbReference>
<evidence type="ECO:0000256" key="1">
    <source>
        <dbReference type="ARBA" id="ARBA00008754"/>
    </source>
</evidence>
<comment type="similarity">
    <text evidence="1">Belongs to the LacAB/RpiB family.</text>
</comment>
<gene>
    <name evidence="5" type="ORF">SAMN05192585_1125</name>
</gene>
<dbReference type="GO" id="GO:0016861">
    <property type="term" value="F:intramolecular oxidoreductase activity, interconverting aldoses and ketoses"/>
    <property type="evidence" value="ECO:0007669"/>
    <property type="project" value="UniProtKB-ARBA"/>
</dbReference>
<dbReference type="NCBIfam" id="NF004051">
    <property type="entry name" value="PRK05571.1"/>
    <property type="match status" value="1"/>
</dbReference>
<feature type="active site" description="Proton acceptor" evidence="3">
    <location>
        <position position="62"/>
    </location>
</feature>
<dbReference type="SUPFAM" id="SSF89623">
    <property type="entry name" value="Ribose/Galactose isomerase RpiB/AlsB"/>
    <property type="match status" value="1"/>
</dbReference>
<dbReference type="EMBL" id="FNID01000012">
    <property type="protein sequence ID" value="SDN13480.1"/>
    <property type="molecule type" value="Genomic_DNA"/>
</dbReference>
<dbReference type="NCBIfam" id="TIGR00689">
    <property type="entry name" value="rpiB_lacA_lacB"/>
    <property type="match status" value="1"/>
</dbReference>
<evidence type="ECO:0000313" key="6">
    <source>
        <dbReference type="Proteomes" id="UP000199182"/>
    </source>
</evidence>
<dbReference type="AlphaFoldDB" id="A0A1G9YWD6"/>
<keyword evidence="2 5" id="KW-0413">Isomerase</keyword>
<dbReference type="InterPro" id="IPR003500">
    <property type="entry name" value="RpiB_LacA_LacB"/>
</dbReference>
<feature type="active site" description="Proton donor" evidence="3">
    <location>
        <position position="95"/>
    </location>
</feature>
<dbReference type="RefSeq" id="WP_092639379.1">
    <property type="nucleotide sequence ID" value="NZ_FNID01000012.1"/>
</dbReference>
<feature type="binding site" evidence="4">
    <location>
        <position position="129"/>
    </location>
    <ligand>
        <name>D-ribulose 5-phosphate</name>
        <dbReference type="ChEBI" id="CHEBI:58121"/>
    </ligand>
</feature>
<feature type="binding site" evidence="4">
    <location>
        <position position="96"/>
    </location>
    <ligand>
        <name>D-ribulose 5-phosphate</name>
        <dbReference type="ChEBI" id="CHEBI:58121"/>
    </ligand>
</feature>
<dbReference type="GO" id="GO:0005975">
    <property type="term" value="P:carbohydrate metabolic process"/>
    <property type="evidence" value="ECO:0007669"/>
    <property type="project" value="InterPro"/>
</dbReference>
<feature type="binding site" evidence="4">
    <location>
        <position position="133"/>
    </location>
    <ligand>
        <name>D-ribulose 5-phosphate</name>
        <dbReference type="ChEBI" id="CHEBI:58121"/>
    </ligand>
</feature>
<organism evidence="5 6">
    <name type="scientific">Acetanaerobacterium elongatum</name>
    <dbReference type="NCBI Taxonomy" id="258515"/>
    <lineage>
        <taxon>Bacteria</taxon>
        <taxon>Bacillati</taxon>
        <taxon>Bacillota</taxon>
        <taxon>Clostridia</taxon>
        <taxon>Eubacteriales</taxon>
        <taxon>Oscillospiraceae</taxon>
        <taxon>Acetanaerobacterium</taxon>
    </lineage>
</organism>
<sequence length="147" mass="16015">MKNIGIACDHTAVELKEQLMEYIQTLGYDIKDYGMEKDYPIAGYRVANAVASGECALGIVLCGTGCGISLAANKVKGIRAVNCSEPYTAKYARLHNDANVLAMGARVVGSELAKMIAEEFLKAEFEGGRHERRVNIIKDIENGKFPE</sequence>
<name>A0A1G9YWD6_9FIRM</name>
<feature type="binding site" evidence="4">
    <location>
        <position position="106"/>
    </location>
    <ligand>
        <name>D-ribulose 5-phosphate</name>
        <dbReference type="ChEBI" id="CHEBI:58121"/>
    </ligand>
</feature>
<dbReference type="PIRSF" id="PIRSF005384">
    <property type="entry name" value="RpiB_LacA_B"/>
    <property type="match status" value="1"/>
</dbReference>